<feature type="region of interest" description="Disordered" evidence="3">
    <location>
        <begin position="57"/>
        <end position="102"/>
    </location>
</feature>
<proteinExistence type="predicted"/>
<dbReference type="STRING" id="1257118.L8GHN0"/>
<evidence type="ECO:0000256" key="1">
    <source>
        <dbReference type="ARBA" id="ARBA00022441"/>
    </source>
</evidence>
<dbReference type="EMBL" id="KB008148">
    <property type="protein sequence ID" value="ELR11686.1"/>
    <property type="molecule type" value="Genomic_DNA"/>
</dbReference>
<dbReference type="RefSeq" id="XP_004333699.1">
    <property type="nucleotide sequence ID" value="XM_004333651.1"/>
</dbReference>
<evidence type="ECO:0000256" key="2">
    <source>
        <dbReference type="ARBA" id="ARBA00022737"/>
    </source>
</evidence>
<gene>
    <name evidence="5" type="ORF">ACA1_260930</name>
</gene>
<dbReference type="SUPFAM" id="SSF54695">
    <property type="entry name" value="POZ domain"/>
    <property type="match status" value="1"/>
</dbReference>
<dbReference type="Gene3D" id="3.30.710.10">
    <property type="entry name" value="Potassium Channel Kv1.1, Chain A"/>
    <property type="match status" value="1"/>
</dbReference>
<feature type="region of interest" description="Disordered" evidence="3">
    <location>
        <begin position="1"/>
        <end position="34"/>
    </location>
</feature>
<dbReference type="InterPro" id="IPR051568">
    <property type="entry name" value="LZTR1/Attractin"/>
</dbReference>
<dbReference type="PANTHER" id="PTHR46376:SF1">
    <property type="entry name" value="LEUCINE-ZIPPER-LIKE TRANSCRIPTIONAL REGULATOR 1"/>
    <property type="match status" value="1"/>
</dbReference>
<evidence type="ECO:0000313" key="6">
    <source>
        <dbReference type="Proteomes" id="UP000011083"/>
    </source>
</evidence>
<keyword evidence="6" id="KW-1185">Reference proteome</keyword>
<protein>
    <submittedName>
        <fullName evidence="5">BTB/POZ domain containing protein</fullName>
    </submittedName>
</protein>
<feature type="domain" description="BTB" evidence="4">
    <location>
        <begin position="443"/>
        <end position="513"/>
    </location>
</feature>
<accession>L8GHN0</accession>
<dbReference type="KEGG" id="acan:ACA1_260930"/>
<dbReference type="Pfam" id="PF00651">
    <property type="entry name" value="BTB"/>
    <property type="match status" value="1"/>
</dbReference>
<dbReference type="SMART" id="SM00612">
    <property type="entry name" value="Kelch"/>
    <property type="match status" value="4"/>
</dbReference>
<dbReference type="InterPro" id="IPR000210">
    <property type="entry name" value="BTB/POZ_dom"/>
</dbReference>
<dbReference type="InterPro" id="IPR015915">
    <property type="entry name" value="Kelch-typ_b-propeller"/>
</dbReference>
<feature type="compositionally biased region" description="Basic and acidic residues" evidence="3">
    <location>
        <begin position="1"/>
        <end position="16"/>
    </location>
</feature>
<dbReference type="SUPFAM" id="SSF117281">
    <property type="entry name" value="Kelch motif"/>
    <property type="match status" value="2"/>
</dbReference>
<sequence length="628" mass="71612">MEGRGGRRSEEASKEGDEQEEQEQEELQSDEEELWVETSLDFAPFLTVAGLRRSQQKVGASLDLKAKKSPHNNKSKKKDGFEELKRRQNEEEEGEWPGERYGHTAVVEERGGGVLLVWGGSDPHGTFLRDLWHYNFESKKWGRIEAEGGPPGRHFHSAVMYEGCMYVFGGTSNGYYNDLHRFDLNNGQWSVISPANRAPSPRYGHSAVVHRYYMYVFGGYDKDGFECNDLYEFNFLNRQWRKVKTKGIIPKDRYHHTAVVHGGSMYVFGGKKSFNEIVEYRFSTETWSLVQSEGSGPRPRWGHGACVWRGGMWIFAGRDNVFSFKDLLVFHFGSSCPHPPRFEPVTSEKKLKKKKKRLTFTYDFVRRAESGRWQRMATSEGISERAHHSLVAYGDHLYSFAGCNIFHFCFNDLFVYNLVDGHGGAPNTLVDDFKHLLDDPSLSDIAFVFPNEGDKKIRAHKNILSARCAPMQALLRSGMREAFSGVVVIDSIEHATFYALLEFLYTGQVFMQADGLVDLLQIADQYQLERLKYLCERKIIGYVDAENVVNLHLLSEQVQAPDLAKHTLEYLAKNWAALREQLQGVSSLGKEQTERIERVWRKRYSGDDGKAQSSAKAGSVEATVLNEP</sequence>
<dbReference type="GeneID" id="14911981"/>
<dbReference type="VEuPathDB" id="AmoebaDB:ACA1_260930"/>
<evidence type="ECO:0000313" key="5">
    <source>
        <dbReference type="EMBL" id="ELR11686.1"/>
    </source>
</evidence>
<dbReference type="PROSITE" id="PS50097">
    <property type="entry name" value="BTB"/>
    <property type="match status" value="1"/>
</dbReference>
<organism evidence="5 6">
    <name type="scientific">Acanthamoeba castellanii (strain ATCC 30010 / Neff)</name>
    <dbReference type="NCBI Taxonomy" id="1257118"/>
    <lineage>
        <taxon>Eukaryota</taxon>
        <taxon>Amoebozoa</taxon>
        <taxon>Discosea</taxon>
        <taxon>Longamoebia</taxon>
        <taxon>Centramoebida</taxon>
        <taxon>Acanthamoebidae</taxon>
        <taxon>Acanthamoeba</taxon>
    </lineage>
</organism>
<feature type="region of interest" description="Disordered" evidence="3">
    <location>
        <begin position="604"/>
        <end position="628"/>
    </location>
</feature>
<name>L8GHN0_ACACF</name>
<dbReference type="OrthoDB" id="16654at2759"/>
<evidence type="ECO:0000259" key="4">
    <source>
        <dbReference type="PROSITE" id="PS50097"/>
    </source>
</evidence>
<keyword evidence="2" id="KW-0677">Repeat</keyword>
<dbReference type="AlphaFoldDB" id="L8GHN0"/>
<reference evidence="5 6" key="1">
    <citation type="journal article" date="2013" name="Genome Biol.">
        <title>Genome of Acanthamoeba castellanii highlights extensive lateral gene transfer and early evolution of tyrosine kinase signaling.</title>
        <authorList>
            <person name="Clarke M."/>
            <person name="Lohan A.J."/>
            <person name="Liu B."/>
            <person name="Lagkouvardos I."/>
            <person name="Roy S."/>
            <person name="Zafar N."/>
            <person name="Bertelli C."/>
            <person name="Schilde C."/>
            <person name="Kianianmomeni A."/>
            <person name="Burglin T.R."/>
            <person name="Frech C."/>
            <person name="Turcotte B."/>
            <person name="Kopec K.O."/>
            <person name="Synnott J.M."/>
            <person name="Choo C."/>
            <person name="Paponov I."/>
            <person name="Finkler A."/>
            <person name="Soon Heng Tan C."/>
            <person name="Hutchins A.P."/>
            <person name="Weinmeier T."/>
            <person name="Rattei T."/>
            <person name="Chu J.S."/>
            <person name="Gimenez G."/>
            <person name="Irimia M."/>
            <person name="Rigden D.J."/>
            <person name="Fitzpatrick D.A."/>
            <person name="Lorenzo-Morales J."/>
            <person name="Bateman A."/>
            <person name="Chiu C.H."/>
            <person name="Tang P."/>
            <person name="Hegemann P."/>
            <person name="Fromm H."/>
            <person name="Raoult D."/>
            <person name="Greub G."/>
            <person name="Miranda-Saavedra D."/>
            <person name="Chen N."/>
            <person name="Nash P."/>
            <person name="Ginger M.L."/>
            <person name="Horn M."/>
            <person name="Schaap P."/>
            <person name="Caler L."/>
            <person name="Loftus B."/>
        </authorList>
    </citation>
    <scope>NUCLEOTIDE SEQUENCE [LARGE SCALE GENOMIC DNA]</scope>
    <source>
        <strain evidence="5 6">Neff</strain>
    </source>
</reference>
<feature type="compositionally biased region" description="Basic and acidic residues" evidence="3">
    <location>
        <begin position="78"/>
        <end position="89"/>
    </location>
</feature>
<dbReference type="Gene3D" id="2.120.10.80">
    <property type="entry name" value="Kelch-type beta propeller"/>
    <property type="match status" value="2"/>
</dbReference>
<feature type="compositionally biased region" description="Basic residues" evidence="3">
    <location>
        <begin position="67"/>
        <end position="77"/>
    </location>
</feature>
<dbReference type="Pfam" id="PF24681">
    <property type="entry name" value="Kelch_KLHDC2_KLHL20_DRC7"/>
    <property type="match status" value="1"/>
</dbReference>
<dbReference type="SMART" id="SM00225">
    <property type="entry name" value="BTB"/>
    <property type="match status" value="1"/>
</dbReference>
<keyword evidence="1" id="KW-0880">Kelch repeat</keyword>
<feature type="compositionally biased region" description="Acidic residues" evidence="3">
    <location>
        <begin position="17"/>
        <end position="34"/>
    </location>
</feature>
<dbReference type="InterPro" id="IPR006652">
    <property type="entry name" value="Kelch_1"/>
</dbReference>
<dbReference type="Proteomes" id="UP000011083">
    <property type="component" value="Unassembled WGS sequence"/>
</dbReference>
<dbReference type="PANTHER" id="PTHR46376">
    <property type="entry name" value="LEUCINE-ZIPPER-LIKE TRANSCRIPTIONAL REGULATOR 1"/>
    <property type="match status" value="1"/>
</dbReference>
<dbReference type="GO" id="GO:0005794">
    <property type="term" value="C:Golgi apparatus"/>
    <property type="evidence" value="ECO:0007669"/>
    <property type="project" value="TreeGrafter"/>
</dbReference>
<evidence type="ECO:0000256" key="3">
    <source>
        <dbReference type="SAM" id="MobiDB-lite"/>
    </source>
</evidence>
<dbReference type="InterPro" id="IPR011333">
    <property type="entry name" value="SKP1/BTB/POZ_sf"/>
</dbReference>